<feature type="compositionally biased region" description="Low complexity" evidence="1">
    <location>
        <begin position="1256"/>
        <end position="1273"/>
    </location>
</feature>
<feature type="compositionally biased region" description="Polar residues" evidence="1">
    <location>
        <begin position="1400"/>
        <end position="1409"/>
    </location>
</feature>
<dbReference type="InterPro" id="IPR001478">
    <property type="entry name" value="PDZ"/>
</dbReference>
<feature type="compositionally biased region" description="Pro residues" evidence="1">
    <location>
        <begin position="1434"/>
        <end position="1444"/>
    </location>
</feature>
<evidence type="ECO:0000313" key="4">
    <source>
        <dbReference type="Proteomes" id="UP000762676"/>
    </source>
</evidence>
<feature type="compositionally biased region" description="Basic and acidic residues" evidence="1">
    <location>
        <begin position="1120"/>
        <end position="1143"/>
    </location>
</feature>
<feature type="compositionally biased region" description="Low complexity" evidence="1">
    <location>
        <begin position="671"/>
        <end position="680"/>
    </location>
</feature>
<dbReference type="GO" id="GO:0098968">
    <property type="term" value="P:neurotransmitter receptor transport postsynaptic membrane to endosome"/>
    <property type="evidence" value="ECO:0007669"/>
    <property type="project" value="TreeGrafter"/>
</dbReference>
<sequence>MTIANLNLKALWLSENQAQPMLKFQTDFDERTGQRVLTCFLLPQQGFHTESMENLLKGSIATEGSFTEKDRPRDSVIRFAEDHEKVDDGVDSDDSTHFVRHDTPHPRELKARHQKFLKDRNIDGHVIPHLDNKDGSAFVPSRDQDQYYEDEDEAPGPYYKEYDREPSPANHQMLNSTYTKSPVHDGRGEDTQAPPSPRPGPPDIIKAPELTGTPSSTTQPESSSSEDEGLPQESQPLLTSRTVTMAPAPTVRIAANEVEEIDDSRDVEADGDDSSTSEKVQKSSDEESDEDNPQRDRKVGFAPEVDEESSKDHRLRRRDTPHYLKNKRVHKEEDAEQKVLEILAQAAKQRDGAALSPVVKPPELETMVAPAPATQQLPVEVQEEEITIHIVREPRQGLGISIAGGLGSTPVKGNDESIFISRVTEDGPAGKAGIMKGDKLLKVNESSLVGADHYEAVNVLKNSGNDITMVVAREKLVANALAETSELVDSTHESITTVSFSAEPETEVYGETVAVNLLRDDTGLGFSIAGGRGSVPYKGNDRAIYISKITAGGTADKSGKLQVGDRIVSINDVDLADARHDQAVNLLTGLDRSIKLVVYREKVLPKGEGAALAPPGSQRIPSITQPVINWQTSNSAAPAPARTPSPAGAQQQQQQQQQQQLVQTSSLASGPAQPSSTTSNTTTVVAVSASSSPFTSAVPTSYSYLSQSATPSLTLPDTPASQRATSSPSSPRTLSSDWTAPATTVQPPKFVYPGMSRPPSSSPSAPAPSYSVASNFSSSPPVTAPSAAAASSLSSSSPSYSNSSPSQRTSTTLLPSQTLNLSPVTLQVSRTPTTLSAPAASSVGRAAPSRDELTKVSNESPDSNHVDSRSGSISPQPYPVEDVVIVKAGGPLGLSIVGGQDHSSQPFGGDEPGVFVSKIVNDGAAARTNLRIGDRILSVNHKDLRNATHQEAVMALIAPTYEIHLTVRHDPPPPGLQELTIDKDPGEKLGLSIKGGAKHVTTPDRSDEGIFISRINEDGAAARDGRLKPGQRILEVNGQSLLGSSHQEAVRALRSIGDKLTILVCDQPAVAPPSPTPAPGVTDKGSETNSPAELSSPSSQGGLLASSLPGSSSSIDREDEESRILKQEQQMLKEAEEWEREQQVLKQQKRQSLEGISVMEPPQSLAKPTSRIPVVRSGTTSPFDQTSVTSPLGVPSSHTPAIVNTTDLPTKPGPPSASPPTKIPVPASVSPASPVNTPNSSALGGQSKIPVLASVSPTYPSQTSDTTSSSSPTAGLPSRIPVATDVSPTSLSSLTNPGPTSNLPSRIPVAASSPDPPNSHDGKLQTTSPDPIPGTDKPLGVSQASFQSHIPVPVSPSSVCPSFSPSISPSTSPPSNETEAEQVKEILQVQRQQIKRPGSPAQSVMNKQQVPIKPSIPDKPAASTPVPATGSGPKPAPFYPPTSLPRPVTFAPRPTPGPKPSFQPGAGPNEEVTSPVSPTSPTSVMDVLKSARMPSGIPKKAATNPDLEKMSFREKQKYFEKEIRDSSAPKPPVKQFSYLSEHEIATLRQEEGEEGDGTSDHDLDQVLSKMKSLEVDAVQAQAVIAKAQELSRDPANGAQQNHPNHNGDSRMELTGNQILNKGLTETRH</sequence>
<feature type="region of interest" description="Disordered" evidence="1">
    <location>
        <begin position="86"/>
        <end position="109"/>
    </location>
</feature>
<feature type="compositionally biased region" description="Polar residues" evidence="1">
    <location>
        <begin position="232"/>
        <end position="243"/>
    </location>
</feature>
<dbReference type="PANTHER" id="PTHR23119:SF44">
    <property type="entry name" value="PROTEIN LAP4"/>
    <property type="match status" value="1"/>
</dbReference>
<feature type="region of interest" description="Disordered" evidence="1">
    <location>
        <begin position="634"/>
        <end position="680"/>
    </location>
</feature>
<dbReference type="Gene3D" id="2.30.42.10">
    <property type="match status" value="4"/>
</dbReference>
<dbReference type="GO" id="GO:0019901">
    <property type="term" value="F:protein kinase binding"/>
    <property type="evidence" value="ECO:0007669"/>
    <property type="project" value="TreeGrafter"/>
</dbReference>
<dbReference type="CDD" id="cd06702">
    <property type="entry name" value="PDZ3_Scribble-like"/>
    <property type="match status" value="1"/>
</dbReference>
<keyword evidence="4" id="KW-1185">Reference proteome</keyword>
<dbReference type="CDD" id="cd06703">
    <property type="entry name" value="PDZ2_Scribble-like"/>
    <property type="match status" value="1"/>
</dbReference>
<feature type="compositionally biased region" description="Low complexity" evidence="1">
    <location>
        <begin position="1224"/>
        <end position="1242"/>
    </location>
</feature>
<feature type="compositionally biased region" description="Low complexity" evidence="1">
    <location>
        <begin position="1094"/>
        <end position="1114"/>
    </location>
</feature>
<feature type="compositionally biased region" description="Low complexity" evidence="1">
    <location>
        <begin position="1351"/>
        <end position="1375"/>
    </location>
</feature>
<feature type="domain" description="PDZ" evidence="2">
    <location>
        <begin position="882"/>
        <end position="971"/>
    </location>
</feature>
<dbReference type="GO" id="GO:0045211">
    <property type="term" value="C:postsynaptic membrane"/>
    <property type="evidence" value="ECO:0007669"/>
    <property type="project" value="TreeGrafter"/>
</dbReference>
<dbReference type="CDD" id="cd06704">
    <property type="entry name" value="PDZ1_Scribble-like"/>
    <property type="match status" value="1"/>
</dbReference>
<dbReference type="InterPro" id="IPR036034">
    <property type="entry name" value="PDZ_sf"/>
</dbReference>
<dbReference type="GO" id="GO:0005912">
    <property type="term" value="C:adherens junction"/>
    <property type="evidence" value="ECO:0007669"/>
    <property type="project" value="TreeGrafter"/>
</dbReference>
<proteinExistence type="predicted"/>
<evidence type="ECO:0000259" key="2">
    <source>
        <dbReference type="PROSITE" id="PS50106"/>
    </source>
</evidence>
<feature type="compositionally biased region" description="Low complexity" evidence="1">
    <location>
        <begin position="636"/>
        <end position="660"/>
    </location>
</feature>
<evidence type="ECO:0000256" key="1">
    <source>
        <dbReference type="SAM" id="MobiDB-lite"/>
    </source>
</evidence>
<dbReference type="Proteomes" id="UP000762676">
    <property type="component" value="Unassembled WGS sequence"/>
</dbReference>
<feature type="domain" description="PDZ" evidence="2">
    <location>
        <begin position="514"/>
        <end position="602"/>
    </location>
</feature>
<feature type="compositionally biased region" description="Polar residues" evidence="1">
    <location>
        <begin position="1177"/>
        <end position="1208"/>
    </location>
</feature>
<dbReference type="GO" id="GO:0098887">
    <property type="term" value="P:neurotransmitter receptor transport, endosome to postsynaptic membrane"/>
    <property type="evidence" value="ECO:0007669"/>
    <property type="project" value="TreeGrafter"/>
</dbReference>
<accession>A0AAV4IM62</accession>
<dbReference type="InterPro" id="IPR050614">
    <property type="entry name" value="Synaptic_Scaffolding_LAP-MAGUK"/>
</dbReference>
<comment type="caution">
    <text evidence="3">The sequence shown here is derived from an EMBL/GenBank/DDBJ whole genome shotgun (WGS) entry which is preliminary data.</text>
</comment>
<feature type="compositionally biased region" description="Low complexity" evidence="1">
    <location>
        <begin position="213"/>
        <end position="223"/>
    </location>
</feature>
<feature type="domain" description="PDZ" evidence="2">
    <location>
        <begin position="387"/>
        <end position="475"/>
    </location>
</feature>
<dbReference type="GO" id="GO:0043113">
    <property type="term" value="P:receptor clustering"/>
    <property type="evidence" value="ECO:0007669"/>
    <property type="project" value="TreeGrafter"/>
</dbReference>
<organism evidence="3 4">
    <name type="scientific">Elysia marginata</name>
    <dbReference type="NCBI Taxonomy" id="1093978"/>
    <lineage>
        <taxon>Eukaryota</taxon>
        <taxon>Metazoa</taxon>
        <taxon>Spiralia</taxon>
        <taxon>Lophotrochozoa</taxon>
        <taxon>Mollusca</taxon>
        <taxon>Gastropoda</taxon>
        <taxon>Heterobranchia</taxon>
        <taxon>Euthyneura</taxon>
        <taxon>Panpulmonata</taxon>
        <taxon>Sacoglossa</taxon>
        <taxon>Placobranchoidea</taxon>
        <taxon>Plakobranchidae</taxon>
        <taxon>Elysia</taxon>
    </lineage>
</organism>
<dbReference type="EMBL" id="BMAT01013367">
    <property type="protein sequence ID" value="GFS11251.1"/>
    <property type="molecule type" value="Genomic_DNA"/>
</dbReference>
<feature type="compositionally biased region" description="Low complexity" evidence="1">
    <location>
        <begin position="718"/>
        <end position="736"/>
    </location>
</feature>
<name>A0AAV4IM62_9GAST</name>
<dbReference type="GO" id="GO:0045197">
    <property type="term" value="P:establishment or maintenance of epithelial cell apical/basal polarity"/>
    <property type="evidence" value="ECO:0007669"/>
    <property type="project" value="TreeGrafter"/>
</dbReference>
<dbReference type="SUPFAM" id="SSF50156">
    <property type="entry name" value="PDZ domain-like"/>
    <property type="match status" value="4"/>
</dbReference>
<dbReference type="Pfam" id="PF00595">
    <property type="entry name" value="PDZ"/>
    <property type="match status" value="4"/>
</dbReference>
<dbReference type="SMART" id="SM00228">
    <property type="entry name" value="PDZ"/>
    <property type="match status" value="4"/>
</dbReference>
<feature type="compositionally biased region" description="Pro residues" evidence="1">
    <location>
        <begin position="1211"/>
        <end position="1223"/>
    </location>
</feature>
<dbReference type="FunFam" id="2.30.42.10:FF:000074">
    <property type="entry name" value="protein scribble homolog isoform X2"/>
    <property type="match status" value="1"/>
</dbReference>
<feature type="region of interest" description="Disordered" evidence="1">
    <location>
        <begin position="127"/>
        <end position="332"/>
    </location>
</feature>
<feature type="compositionally biased region" description="Polar residues" evidence="1">
    <location>
        <begin position="1286"/>
        <end position="1304"/>
    </location>
</feature>
<feature type="compositionally biased region" description="Polar residues" evidence="1">
    <location>
        <begin position="169"/>
        <end position="180"/>
    </location>
</feature>
<feature type="compositionally biased region" description="Basic and acidic residues" evidence="1">
    <location>
        <begin position="308"/>
        <end position="322"/>
    </location>
</feature>
<reference evidence="3 4" key="1">
    <citation type="journal article" date="2021" name="Elife">
        <title>Chloroplast acquisition without the gene transfer in kleptoplastic sea slugs, Plakobranchus ocellatus.</title>
        <authorList>
            <person name="Maeda T."/>
            <person name="Takahashi S."/>
            <person name="Yoshida T."/>
            <person name="Shimamura S."/>
            <person name="Takaki Y."/>
            <person name="Nagai Y."/>
            <person name="Toyoda A."/>
            <person name="Suzuki Y."/>
            <person name="Arimoto A."/>
            <person name="Ishii H."/>
            <person name="Satoh N."/>
            <person name="Nishiyama T."/>
            <person name="Hasebe M."/>
            <person name="Maruyama T."/>
            <person name="Minagawa J."/>
            <person name="Obokata J."/>
            <person name="Shigenobu S."/>
        </authorList>
    </citation>
    <scope>NUCLEOTIDE SEQUENCE [LARGE SCALE GENOMIC DNA]</scope>
</reference>
<dbReference type="GO" id="GO:0016323">
    <property type="term" value="C:basolateral plasma membrane"/>
    <property type="evidence" value="ECO:0007669"/>
    <property type="project" value="TreeGrafter"/>
</dbReference>
<dbReference type="GO" id="GO:0014069">
    <property type="term" value="C:postsynaptic density"/>
    <property type="evidence" value="ECO:0007669"/>
    <property type="project" value="TreeGrafter"/>
</dbReference>
<feature type="compositionally biased region" description="Polar residues" evidence="1">
    <location>
        <begin position="737"/>
        <end position="746"/>
    </location>
</feature>
<feature type="domain" description="PDZ" evidence="2">
    <location>
        <begin position="978"/>
        <end position="1068"/>
    </location>
</feature>
<feature type="region of interest" description="Disordered" evidence="1">
    <location>
        <begin position="1068"/>
        <end position="1511"/>
    </location>
</feature>
<dbReference type="GO" id="GO:0098609">
    <property type="term" value="P:cell-cell adhesion"/>
    <property type="evidence" value="ECO:0007669"/>
    <property type="project" value="TreeGrafter"/>
</dbReference>
<feature type="compositionally biased region" description="Polar residues" evidence="1">
    <location>
        <begin position="807"/>
        <end position="818"/>
    </location>
</feature>
<dbReference type="CDD" id="cd06701">
    <property type="entry name" value="PDZ4_Scribble-like"/>
    <property type="match status" value="1"/>
</dbReference>
<gene>
    <name evidence="3" type="ORF">ElyMa_006666900</name>
</gene>
<feature type="region of interest" description="Disordered" evidence="1">
    <location>
        <begin position="830"/>
        <end position="877"/>
    </location>
</feature>
<feature type="region of interest" description="Disordered" evidence="1">
    <location>
        <begin position="1587"/>
        <end position="1628"/>
    </location>
</feature>
<evidence type="ECO:0000313" key="3">
    <source>
        <dbReference type="EMBL" id="GFS11251.1"/>
    </source>
</evidence>
<dbReference type="PROSITE" id="PS50106">
    <property type="entry name" value="PDZ"/>
    <property type="match status" value="4"/>
</dbReference>
<protein>
    <submittedName>
        <fullName evidence="3">Protein lap4</fullName>
    </submittedName>
</protein>
<dbReference type="PANTHER" id="PTHR23119">
    <property type="entry name" value="DISCS LARGE"/>
    <property type="match status" value="1"/>
</dbReference>
<feature type="compositionally biased region" description="Low complexity" evidence="1">
    <location>
        <begin position="757"/>
        <end position="806"/>
    </location>
</feature>
<feature type="compositionally biased region" description="Low complexity" evidence="1">
    <location>
        <begin position="1472"/>
        <end position="1484"/>
    </location>
</feature>
<feature type="region of interest" description="Disordered" evidence="1">
    <location>
        <begin position="708"/>
        <end position="818"/>
    </location>
</feature>
<feature type="compositionally biased region" description="Acidic residues" evidence="1">
    <location>
        <begin position="257"/>
        <end position="275"/>
    </location>
</feature>